<dbReference type="PANTHER" id="PTHR34109">
    <property type="entry name" value="BNAUNNG04460D PROTEIN-RELATED"/>
    <property type="match status" value="1"/>
</dbReference>
<dbReference type="SUPFAM" id="SSF54593">
    <property type="entry name" value="Glyoxalase/Bleomycin resistance protein/Dihydroxybiphenyl dioxygenase"/>
    <property type="match status" value="1"/>
</dbReference>
<dbReference type="AlphaFoldDB" id="F5XRN4"/>
<dbReference type="STRING" id="1032480.MLP_40830"/>
<organism evidence="2 3">
    <name type="scientific">Microlunatus phosphovorus (strain ATCC 700054 / DSM 10555 / JCM 9379 / NBRC 101784 / NCIMB 13414 / VKM Ac-1990 / NM-1)</name>
    <dbReference type="NCBI Taxonomy" id="1032480"/>
    <lineage>
        <taxon>Bacteria</taxon>
        <taxon>Bacillati</taxon>
        <taxon>Actinomycetota</taxon>
        <taxon>Actinomycetes</taxon>
        <taxon>Propionibacteriales</taxon>
        <taxon>Propionibacteriaceae</taxon>
        <taxon>Microlunatus</taxon>
    </lineage>
</organism>
<dbReference type="InterPro" id="IPR029068">
    <property type="entry name" value="Glyas_Bleomycin-R_OHBP_Dase"/>
</dbReference>
<evidence type="ECO:0000259" key="1">
    <source>
        <dbReference type="PROSITE" id="PS51819"/>
    </source>
</evidence>
<dbReference type="HOGENOM" id="CLU_046006_11_2_11"/>
<dbReference type="PANTHER" id="PTHR34109:SF1">
    <property type="entry name" value="VOC DOMAIN-CONTAINING PROTEIN"/>
    <property type="match status" value="1"/>
</dbReference>
<dbReference type="PROSITE" id="PS51819">
    <property type="entry name" value="VOC"/>
    <property type="match status" value="1"/>
</dbReference>
<dbReference type="InterPro" id="IPR037523">
    <property type="entry name" value="VOC_core"/>
</dbReference>
<evidence type="ECO:0000313" key="2">
    <source>
        <dbReference type="EMBL" id="BAK37097.1"/>
    </source>
</evidence>
<proteinExistence type="predicted"/>
<keyword evidence="3" id="KW-1185">Reference proteome</keyword>
<dbReference type="EMBL" id="AP012204">
    <property type="protein sequence ID" value="BAK37097.1"/>
    <property type="molecule type" value="Genomic_DNA"/>
</dbReference>
<reference evidence="2 3" key="1">
    <citation type="submission" date="2011-05" db="EMBL/GenBank/DDBJ databases">
        <title>Whole genome sequence of Microlunatus phosphovorus NM-1.</title>
        <authorList>
            <person name="Hosoyama A."/>
            <person name="Sasaki K."/>
            <person name="Harada T."/>
            <person name="Igarashi R."/>
            <person name="Kawakoshi A."/>
            <person name="Sasagawa M."/>
            <person name="Fukada J."/>
            <person name="Nakamura S."/>
            <person name="Katano Y."/>
            <person name="Hanada S."/>
            <person name="Kamagata Y."/>
            <person name="Nakamura N."/>
            <person name="Yamazaki S."/>
            <person name="Fujita N."/>
        </authorList>
    </citation>
    <scope>NUCLEOTIDE SEQUENCE [LARGE SCALE GENOMIC DNA]</scope>
    <source>
        <strain evidence="3">ATCC 700054 / DSM 10555 / JCM 9379 / NBRC 101784 / NCIMB 13414 / VKM Ac-1990 / NM-1</strain>
    </source>
</reference>
<dbReference type="eggNOG" id="COG0346">
    <property type="taxonomic scope" value="Bacteria"/>
</dbReference>
<dbReference type="InterPro" id="IPR004360">
    <property type="entry name" value="Glyas_Fos-R_dOase_dom"/>
</dbReference>
<dbReference type="KEGG" id="mph:MLP_40830"/>
<dbReference type="Gene3D" id="3.10.180.10">
    <property type="entry name" value="2,3-Dihydroxybiphenyl 1,2-Dioxygenase, domain 1"/>
    <property type="match status" value="1"/>
</dbReference>
<feature type="domain" description="VOC" evidence="1">
    <location>
        <begin position="7"/>
        <end position="137"/>
    </location>
</feature>
<dbReference type="Proteomes" id="UP000007947">
    <property type="component" value="Chromosome"/>
</dbReference>
<gene>
    <name evidence="2" type="ordered locus">MLP_40830</name>
</gene>
<protein>
    <recommendedName>
        <fullName evidence="1">VOC domain-containing protein</fullName>
    </recommendedName>
</protein>
<evidence type="ECO:0000313" key="3">
    <source>
        <dbReference type="Proteomes" id="UP000007947"/>
    </source>
</evidence>
<dbReference type="Pfam" id="PF00903">
    <property type="entry name" value="Glyoxalase"/>
    <property type="match status" value="1"/>
</dbReference>
<sequence length="161" mass="17382">MQDVLMELGRFRVGLRVPDVSEATHFYRGLGFGEVGMVPADDGRVLMAILQREGVMLLVDALIGMPFAPTERERQVQSGPRGLGVALGLGVDDLAATYAYCQGHGCTITAQPADTSYGDRVSECIDPFGYLWEISQPVAVVPVDEALQVLGADWSQRPVSK</sequence>
<name>F5XRN4_MICPN</name>
<accession>F5XRN4</accession>